<dbReference type="EMBL" id="JARPWY010000067">
    <property type="protein sequence ID" value="MDT2516151.1"/>
    <property type="molecule type" value="Genomic_DNA"/>
</dbReference>
<dbReference type="EMBL" id="JARPWH010000002">
    <property type="protein sequence ID" value="MDT2400985.1"/>
    <property type="molecule type" value="Genomic_DNA"/>
</dbReference>
<evidence type="ECO:0000313" key="3">
    <source>
        <dbReference type="Proteomes" id="UP001260773"/>
    </source>
</evidence>
<dbReference type="Proteomes" id="UP001260773">
    <property type="component" value="Unassembled WGS sequence"/>
</dbReference>
<gene>
    <name evidence="1" type="ORF">P7D43_01260</name>
    <name evidence="2" type="ORF">P7D79_18145</name>
</gene>
<sequence length="52" mass="6060">MMLFVMKEVLGVNESLLMHSTILHPLKKQMFFGLKSYLDFVLSLEVAIRTFL</sequence>
<evidence type="ECO:0000313" key="1">
    <source>
        <dbReference type="EMBL" id="MDT2400985.1"/>
    </source>
</evidence>
<dbReference type="RefSeq" id="WP_016181623.1">
    <property type="nucleotide sequence ID" value="NZ_CAAKNX010000147.1"/>
</dbReference>
<dbReference type="AlphaFoldDB" id="A0AAJ1IXP1"/>
<dbReference type="Proteomes" id="UP001264335">
    <property type="component" value="Unassembled WGS sequence"/>
</dbReference>
<accession>A0AAJ1IXP1</accession>
<evidence type="ECO:0000313" key="2">
    <source>
        <dbReference type="EMBL" id="MDT2516151.1"/>
    </source>
</evidence>
<proteinExistence type="predicted"/>
<reference evidence="1 4" key="1">
    <citation type="submission" date="2023-03" db="EMBL/GenBank/DDBJ databases">
        <authorList>
            <person name="Shen W."/>
            <person name="Cai J."/>
        </authorList>
    </citation>
    <scope>NUCLEOTIDE SEQUENCE</scope>
    <source>
        <strain evidence="1">P33-2</strain>
        <strain evidence="2 4">Y2</strain>
    </source>
</reference>
<organism evidence="1 3">
    <name type="scientific">Enterococcus avium</name>
    <name type="common">Streptococcus avium</name>
    <dbReference type="NCBI Taxonomy" id="33945"/>
    <lineage>
        <taxon>Bacteria</taxon>
        <taxon>Bacillati</taxon>
        <taxon>Bacillota</taxon>
        <taxon>Bacilli</taxon>
        <taxon>Lactobacillales</taxon>
        <taxon>Enterococcaceae</taxon>
        <taxon>Enterococcus</taxon>
    </lineage>
</organism>
<protein>
    <submittedName>
        <fullName evidence="1">Uncharacterized protein</fullName>
    </submittedName>
</protein>
<evidence type="ECO:0000313" key="4">
    <source>
        <dbReference type="Proteomes" id="UP001264335"/>
    </source>
</evidence>
<name>A0AAJ1IXP1_ENTAV</name>
<comment type="caution">
    <text evidence="1">The sequence shown here is derived from an EMBL/GenBank/DDBJ whole genome shotgun (WGS) entry which is preliminary data.</text>
</comment>